<keyword evidence="3" id="KW-1185">Reference proteome</keyword>
<feature type="region of interest" description="Disordered" evidence="1">
    <location>
        <begin position="715"/>
        <end position="734"/>
    </location>
</feature>
<organism evidence="2 3">
    <name type="scientific">Gymnopus androsaceus JB14</name>
    <dbReference type="NCBI Taxonomy" id="1447944"/>
    <lineage>
        <taxon>Eukaryota</taxon>
        <taxon>Fungi</taxon>
        <taxon>Dikarya</taxon>
        <taxon>Basidiomycota</taxon>
        <taxon>Agaricomycotina</taxon>
        <taxon>Agaricomycetes</taxon>
        <taxon>Agaricomycetidae</taxon>
        <taxon>Agaricales</taxon>
        <taxon>Marasmiineae</taxon>
        <taxon>Omphalotaceae</taxon>
        <taxon>Gymnopus</taxon>
    </lineage>
</organism>
<feature type="region of interest" description="Disordered" evidence="1">
    <location>
        <begin position="1"/>
        <end position="25"/>
    </location>
</feature>
<evidence type="ECO:0000313" key="3">
    <source>
        <dbReference type="Proteomes" id="UP000799118"/>
    </source>
</evidence>
<dbReference type="Proteomes" id="UP000799118">
    <property type="component" value="Unassembled WGS sequence"/>
</dbReference>
<accession>A0A6A4GV71</accession>
<feature type="region of interest" description="Disordered" evidence="1">
    <location>
        <begin position="611"/>
        <end position="708"/>
    </location>
</feature>
<reference evidence="2" key="1">
    <citation type="journal article" date="2019" name="Environ. Microbiol.">
        <title>Fungal ecological strategies reflected in gene transcription - a case study of two litter decomposers.</title>
        <authorList>
            <person name="Barbi F."/>
            <person name="Kohler A."/>
            <person name="Barry K."/>
            <person name="Baskaran P."/>
            <person name="Daum C."/>
            <person name="Fauchery L."/>
            <person name="Ihrmark K."/>
            <person name="Kuo A."/>
            <person name="LaButti K."/>
            <person name="Lipzen A."/>
            <person name="Morin E."/>
            <person name="Grigoriev I.V."/>
            <person name="Henrissat B."/>
            <person name="Lindahl B."/>
            <person name="Martin F."/>
        </authorList>
    </citation>
    <scope>NUCLEOTIDE SEQUENCE</scope>
    <source>
        <strain evidence="2">JB14</strain>
    </source>
</reference>
<evidence type="ECO:0008006" key="4">
    <source>
        <dbReference type="Google" id="ProtNLM"/>
    </source>
</evidence>
<gene>
    <name evidence="2" type="ORF">BT96DRAFT_1003692</name>
</gene>
<dbReference type="AlphaFoldDB" id="A0A6A4GV71"/>
<feature type="compositionally biased region" description="Basic residues" evidence="1">
    <location>
        <begin position="638"/>
        <end position="647"/>
    </location>
</feature>
<protein>
    <recommendedName>
        <fullName evidence="4">GCM domain-containing protein</fullName>
    </recommendedName>
</protein>
<name>A0A6A4GV71_9AGAR</name>
<dbReference type="EMBL" id="ML769717">
    <property type="protein sequence ID" value="KAE9388965.1"/>
    <property type="molecule type" value="Genomic_DNA"/>
</dbReference>
<evidence type="ECO:0000256" key="1">
    <source>
        <dbReference type="SAM" id="MobiDB-lite"/>
    </source>
</evidence>
<feature type="compositionally biased region" description="Polar residues" evidence="1">
    <location>
        <begin position="694"/>
        <end position="703"/>
    </location>
</feature>
<evidence type="ECO:0000313" key="2">
    <source>
        <dbReference type="EMBL" id="KAE9388965.1"/>
    </source>
</evidence>
<feature type="compositionally biased region" description="Low complexity" evidence="1">
    <location>
        <begin position="1179"/>
        <end position="1191"/>
    </location>
</feature>
<feature type="region of interest" description="Disordered" evidence="1">
    <location>
        <begin position="1143"/>
        <end position="1238"/>
    </location>
</feature>
<dbReference type="OrthoDB" id="2624269at2759"/>
<proteinExistence type="predicted"/>
<feature type="compositionally biased region" description="Polar residues" evidence="1">
    <location>
        <begin position="1195"/>
        <end position="1204"/>
    </location>
</feature>
<sequence>MPSQSHNAQPVPVAGIQPKNNNIDSKKNWTATVQYDMTWPAKLTSFIPSHPQPESETRFDQGIVFTSFDKLNEGEWPVWPSGPFALDISYQDFEETRKLQVLWATQSSSVNGGKGSFESPTTFGGKVSCRKCLRVLQCTEDNCPVVLHPVTGGPAKIEAQLACKCQCGADLKHIECASWSTIIQWGQIGDDISTRKYRYINGAKHNHSRFLNPARTTTAEDKRFQAAYKVRPKATATQMMVGAPTIDGFTSGAPEHGLKFSNPAYTGYRLRREKQKSGNGPTSAFGHFARLKEWKQQHPTVLCEDYTDHQINCISIQTEWMRSQSLGDLSFDGPLNGLLSDAAHKYWESPDGKLIVTSIFNKLMLKWVPVLFTYSDGTTADHYEYHFLILIKSIVREAQEKKIDITDEIFAMVVDFSIPQRQGFSKAFKQFFLAQVDDTRTADELNAAVSGLLKGCEYHYQKAVTRLSRMSSVIPSGEKSDFCLKCKNLLTVGEEEFFQTVADIRRKWPHTQTWINWWLIPENAQMLFNCMKQMTSALSAKLPSTTNAEEAMHATIYRGVGKGHTLFDGLDGLLAIEKYYRQQFEAKQLMAPIAYQPDGLTTRARIFAKHNTTHPARKHPTAEKQKRLTGRGEGNPPKPKRIQKRSKQRSDKSKPSTTHNSKMGKKNNAHDSESYEPSSDEDLNSLPPRKRTRVSTVILSSTDSESENEIANALMDIDTIPETPSPSPKKTPEEMLAAQDQLGSMSPSKVQSAKANLDFGAIDIKHIKELPWAKWSYNSCWLDSSMEAIWAALAFHGAFPDFEKLISEEGQALQPCPLYYLYLGFKFRLEYGLSEFKGSKHGQAEPLTQIRDNFRKTLLRIGAINGDIGSMQDSIGWLNFVVKPNSLPVNDDGVRFFTLQKQDVQVCLEEDKNLHAVLISWDEHSLTWTIQMWRGIQNELANKILHDVPVSNIVDGLWQDDKGRRKIRLGKYIRPLEDRANREDAEDTLFLDPDAQEVPSLAMMAEKNKILIDATIYTGGLLDTEVAAINNWFHRRIPKAAEIVRRGKHSYAIAHCRTLLIAHHHHEKFLQTIDNSSVENTEQLVLQKAWEYLKEWTGYDVDGKEKNMVDVNYEAIRILDKIMFDKSKRAGIAGNDQWGLDAGPHELCWEPSSSGPTVTDDKQHEGDDDLELQKGVNYNQEAEAQELANAEALRETTTPLKSNQPRPKPRLRTKRKIAEADQTGLDDTHGRKKKKHNE</sequence>